<dbReference type="InterPro" id="IPR001251">
    <property type="entry name" value="CRAL-TRIO_dom"/>
</dbReference>
<dbReference type="NCBIfam" id="TIGR00756">
    <property type="entry name" value="PPR"/>
    <property type="match status" value="2"/>
</dbReference>
<dbReference type="Pfam" id="PF01535">
    <property type="entry name" value="PPR"/>
    <property type="match status" value="2"/>
</dbReference>
<comment type="subcellular location">
    <subcellularLocation>
        <location evidence="1">Cell membrane</location>
        <topology evidence="1">Peripheral membrane protein</topology>
    </subcellularLocation>
    <subcellularLocation>
        <location evidence="2">Golgi apparatus membrane</location>
        <topology evidence="2">Peripheral membrane protein</topology>
    </subcellularLocation>
</comment>
<dbReference type="SMART" id="SM01100">
    <property type="entry name" value="CRAL_TRIO_N"/>
    <property type="match status" value="1"/>
</dbReference>
<evidence type="ECO:0000313" key="10">
    <source>
        <dbReference type="EMBL" id="KAF8697081.1"/>
    </source>
</evidence>
<sequence length="805" mass="90421">MAEVLSGPHEHRLSSALDGHYDEKRKSNVEYSEDEKRAMIASLKKKAMSASQKLRHSMKRGRKSSKVMSISILDERDPEEVQAVDAFRQLLVLEEMLPSQHDDYHMMLRFLKARKFDIEKAKQMWSDMLKWRKEFGADTILEEFEFEEADKVAQCYPQGYHGVDKEGRPVYIERLGQIDVNRLMQVTTMDRFVKNHVKEFEKNFAVKFPACSIAAKRHIDQSTTILDVQGVGMKQFSKAARDLIGMLQKIDGDNYPEVLGNKYQSKLLEVIDASPASFEAEEKMICEDDIVYPKAIDAICKSQGTLPDEKLAITKALVMSIATMLRVTRNMPGKVLGAALADAKPASLTKSKSKTQARQRSKISPEAVKVAEDIVSAKRLMELEEKILALLTKPATMPADKEEMLQAAVSRVSALEEELAATKKETLERQGEIVAYIEKKKKEEKQATANRAGRFDSPTPNAAMRYLNFRPTAGHVRPHRHPLLAHLDACSSRAHLAELHGRLIRAHLALDAAVAGRLVALLASPWRDTTCAARAQRVFDEMSQPIAPVWNCMIRGYTMAAAVSASAAAYGWAWEWRATGDAVHAMVRKIGCAADLFVMSGLVNLYGTFRSAEDARKAIDKGLWVYGQLSEYGIEADVDIGKCTPRRNLHRYILSRGIYCDTILTNSLINMYAKWGDMAAADVVFRTMKHRDVVSWTTMVCGYVHGRQFTASFIFFEEMKVAGIVASEMALVSLLSACSQLGALDKGKEINAYIEEKNIKRDVFLESALVDMYAKCGALTWLLKYLAKCSIKNPHMELYDWRSCK</sequence>
<dbReference type="Gene3D" id="1.10.8.20">
    <property type="entry name" value="N-terminal domain of phosphatidylinositol transfer protein sec14p"/>
    <property type="match status" value="1"/>
</dbReference>
<evidence type="ECO:0000256" key="5">
    <source>
        <dbReference type="ARBA" id="ARBA00023034"/>
    </source>
</evidence>
<dbReference type="InterPro" id="IPR011990">
    <property type="entry name" value="TPR-like_helical_dom_sf"/>
</dbReference>
<dbReference type="SUPFAM" id="SSF46938">
    <property type="entry name" value="CRAL/TRIO N-terminal domain"/>
    <property type="match status" value="1"/>
</dbReference>
<evidence type="ECO:0000256" key="4">
    <source>
        <dbReference type="ARBA" id="ARBA00022946"/>
    </source>
</evidence>
<proteinExistence type="inferred from homology"/>
<comment type="caution">
    <text evidence="10">The sequence shown here is derived from an EMBL/GenBank/DDBJ whole genome shotgun (WGS) entry which is preliminary data.</text>
</comment>
<dbReference type="GO" id="GO:0009451">
    <property type="term" value="P:RNA modification"/>
    <property type="evidence" value="ECO:0007669"/>
    <property type="project" value="UniProtKB-ARBA"/>
</dbReference>
<dbReference type="PANTHER" id="PTHR45657">
    <property type="entry name" value="CRAL-TRIO DOMAIN-CONTAINING PROTEIN YKL091C-RELATED"/>
    <property type="match status" value="1"/>
</dbReference>
<dbReference type="Pfam" id="PF03765">
    <property type="entry name" value="CRAL_TRIO_N"/>
    <property type="match status" value="1"/>
</dbReference>
<reference evidence="10" key="1">
    <citation type="submission" date="2020-07" db="EMBL/GenBank/DDBJ databases">
        <title>Genome sequence and genetic diversity analysis of an under-domesticated orphan crop, white fonio (Digitaria exilis).</title>
        <authorList>
            <person name="Bennetzen J.L."/>
            <person name="Chen S."/>
            <person name="Ma X."/>
            <person name="Wang X."/>
            <person name="Yssel A.E.J."/>
            <person name="Chaluvadi S.R."/>
            <person name="Johnson M."/>
            <person name="Gangashetty P."/>
            <person name="Hamidou F."/>
            <person name="Sanogo M.D."/>
            <person name="Zwaenepoel A."/>
            <person name="Wallace J."/>
            <person name="Van De Peer Y."/>
            <person name="Van Deynze A."/>
        </authorList>
    </citation>
    <scope>NUCLEOTIDE SEQUENCE</scope>
    <source>
        <tissue evidence="10">Leaves</tissue>
    </source>
</reference>
<comment type="similarity">
    <text evidence="6">Belongs to the SFH family.</text>
</comment>
<evidence type="ECO:0000256" key="6">
    <source>
        <dbReference type="ARBA" id="ARBA00038020"/>
    </source>
</evidence>
<evidence type="ECO:0000256" key="3">
    <source>
        <dbReference type="ARBA" id="ARBA00022737"/>
    </source>
</evidence>
<feature type="compositionally biased region" description="Basic and acidic residues" evidence="8">
    <location>
        <begin position="8"/>
        <end position="32"/>
    </location>
</feature>
<evidence type="ECO:0000313" key="11">
    <source>
        <dbReference type="Proteomes" id="UP000636709"/>
    </source>
</evidence>
<dbReference type="InterPro" id="IPR036273">
    <property type="entry name" value="CRAL/TRIO_N_dom_sf"/>
</dbReference>
<evidence type="ECO:0000259" key="9">
    <source>
        <dbReference type="PROSITE" id="PS50191"/>
    </source>
</evidence>
<gene>
    <name evidence="10" type="ORF">HU200_036706</name>
</gene>
<dbReference type="CDD" id="cd00170">
    <property type="entry name" value="SEC14"/>
    <property type="match status" value="1"/>
</dbReference>
<evidence type="ECO:0000256" key="7">
    <source>
        <dbReference type="PROSITE-ProRule" id="PRU00708"/>
    </source>
</evidence>
<dbReference type="SUPFAM" id="SSF52087">
    <property type="entry name" value="CRAL/TRIO domain"/>
    <property type="match status" value="1"/>
</dbReference>
<dbReference type="EMBL" id="JACEFO010001879">
    <property type="protein sequence ID" value="KAF8697081.1"/>
    <property type="molecule type" value="Genomic_DNA"/>
</dbReference>
<dbReference type="Pfam" id="PF00650">
    <property type="entry name" value="CRAL_TRIO"/>
    <property type="match status" value="1"/>
</dbReference>
<dbReference type="PROSITE" id="PS51375">
    <property type="entry name" value="PPR"/>
    <property type="match status" value="1"/>
</dbReference>
<dbReference type="PROSITE" id="PS50191">
    <property type="entry name" value="CRAL_TRIO"/>
    <property type="match status" value="1"/>
</dbReference>
<name>A0A835BF88_9POAL</name>
<evidence type="ECO:0000256" key="1">
    <source>
        <dbReference type="ARBA" id="ARBA00004202"/>
    </source>
</evidence>
<dbReference type="InterPro" id="IPR002885">
    <property type="entry name" value="PPR_rpt"/>
</dbReference>
<feature type="domain" description="CRAL-TRIO" evidence="9">
    <location>
        <begin position="148"/>
        <end position="343"/>
    </location>
</feature>
<dbReference type="InterPro" id="IPR036865">
    <property type="entry name" value="CRAL-TRIO_dom_sf"/>
</dbReference>
<protein>
    <recommendedName>
        <fullName evidence="9">CRAL-TRIO domain-containing protein</fullName>
    </recommendedName>
</protein>
<accession>A0A835BF88</accession>
<dbReference type="Gene3D" id="1.25.40.10">
    <property type="entry name" value="Tetratricopeptide repeat domain"/>
    <property type="match status" value="1"/>
</dbReference>
<dbReference type="InterPro" id="IPR051026">
    <property type="entry name" value="PI/PC_transfer"/>
</dbReference>
<evidence type="ECO:0000256" key="2">
    <source>
        <dbReference type="ARBA" id="ARBA00004395"/>
    </source>
</evidence>
<dbReference type="SMART" id="SM00516">
    <property type="entry name" value="SEC14"/>
    <property type="match status" value="1"/>
</dbReference>
<dbReference type="OrthoDB" id="1434354at2759"/>
<feature type="repeat" description="PPR" evidence="7">
    <location>
        <begin position="692"/>
        <end position="726"/>
    </location>
</feature>
<dbReference type="FunFam" id="1.25.40.10:FF:000381">
    <property type="entry name" value="Pentatricopeptide repeat-containing protein"/>
    <property type="match status" value="1"/>
</dbReference>
<dbReference type="PANTHER" id="PTHR45657:SF1">
    <property type="entry name" value="CRAL-TRIO DOMAIN-CONTAINING PROTEIN YKL091C-RELATED"/>
    <property type="match status" value="1"/>
</dbReference>
<dbReference type="GO" id="GO:0005886">
    <property type="term" value="C:plasma membrane"/>
    <property type="evidence" value="ECO:0007669"/>
    <property type="project" value="UniProtKB-SubCell"/>
</dbReference>
<dbReference type="InterPro" id="IPR011074">
    <property type="entry name" value="CRAL/TRIO_N_dom"/>
</dbReference>
<keyword evidence="5" id="KW-0333">Golgi apparatus</keyword>
<feature type="region of interest" description="Disordered" evidence="8">
    <location>
        <begin position="1"/>
        <end position="32"/>
    </location>
</feature>
<evidence type="ECO:0000256" key="8">
    <source>
        <dbReference type="SAM" id="MobiDB-lite"/>
    </source>
</evidence>
<keyword evidence="4" id="KW-0809">Transit peptide</keyword>
<dbReference type="GO" id="GO:0000139">
    <property type="term" value="C:Golgi membrane"/>
    <property type="evidence" value="ECO:0007669"/>
    <property type="project" value="UniProtKB-SubCell"/>
</dbReference>
<organism evidence="10 11">
    <name type="scientific">Digitaria exilis</name>
    <dbReference type="NCBI Taxonomy" id="1010633"/>
    <lineage>
        <taxon>Eukaryota</taxon>
        <taxon>Viridiplantae</taxon>
        <taxon>Streptophyta</taxon>
        <taxon>Embryophyta</taxon>
        <taxon>Tracheophyta</taxon>
        <taxon>Spermatophyta</taxon>
        <taxon>Magnoliopsida</taxon>
        <taxon>Liliopsida</taxon>
        <taxon>Poales</taxon>
        <taxon>Poaceae</taxon>
        <taxon>PACMAD clade</taxon>
        <taxon>Panicoideae</taxon>
        <taxon>Panicodae</taxon>
        <taxon>Paniceae</taxon>
        <taxon>Anthephorinae</taxon>
        <taxon>Digitaria</taxon>
    </lineage>
</organism>
<keyword evidence="11" id="KW-1185">Reference proteome</keyword>
<keyword evidence="3" id="KW-0677">Repeat</keyword>
<dbReference type="Gene3D" id="3.40.525.10">
    <property type="entry name" value="CRAL-TRIO lipid binding domain"/>
    <property type="match status" value="1"/>
</dbReference>
<dbReference type="AlphaFoldDB" id="A0A835BF88"/>
<dbReference type="Proteomes" id="UP000636709">
    <property type="component" value="Unassembled WGS sequence"/>
</dbReference>